<dbReference type="PANTHER" id="PTHR43433">
    <property type="entry name" value="HYDROLASE, ALPHA/BETA FOLD FAMILY PROTEIN"/>
    <property type="match status" value="1"/>
</dbReference>
<name>A0A8H7T7Z4_9HELO</name>
<comment type="similarity">
    <text evidence="1">Belongs to the AB hydrolase superfamily. Bacterial non-heme haloperoxidase / perhydrolase family.</text>
</comment>
<comment type="caution">
    <text evidence="3">The sequence shown here is derived from an EMBL/GenBank/DDBJ whole genome shotgun (WGS) entry which is preliminary data.</text>
</comment>
<evidence type="ECO:0000259" key="2">
    <source>
        <dbReference type="Pfam" id="PF00561"/>
    </source>
</evidence>
<dbReference type="Gene3D" id="3.40.50.1820">
    <property type="entry name" value="alpha/beta hydrolase"/>
    <property type="match status" value="1"/>
</dbReference>
<dbReference type="PANTHER" id="PTHR43433:SF3">
    <property type="entry name" value="NON-HEME CHLOROPEROXIDASE"/>
    <property type="match status" value="1"/>
</dbReference>
<gene>
    <name evidence="3" type="ORF">IFR04_011784</name>
</gene>
<feature type="domain" description="AB hydrolase-1" evidence="2">
    <location>
        <begin position="25"/>
        <end position="257"/>
    </location>
</feature>
<dbReference type="PRINTS" id="PR00412">
    <property type="entry name" value="EPOXHYDRLASE"/>
</dbReference>
<evidence type="ECO:0000313" key="4">
    <source>
        <dbReference type="Proteomes" id="UP000664132"/>
    </source>
</evidence>
<accession>A0A8H7T7Z4</accession>
<dbReference type="InterPro" id="IPR000639">
    <property type="entry name" value="Epox_hydrolase-like"/>
</dbReference>
<proteinExistence type="inferred from homology"/>
<protein>
    <recommendedName>
        <fullName evidence="2">AB hydrolase-1 domain-containing protein</fullName>
    </recommendedName>
</protein>
<evidence type="ECO:0000313" key="3">
    <source>
        <dbReference type="EMBL" id="KAG4415059.1"/>
    </source>
</evidence>
<dbReference type="Proteomes" id="UP000664132">
    <property type="component" value="Unassembled WGS sequence"/>
</dbReference>
<organism evidence="3 4">
    <name type="scientific">Cadophora malorum</name>
    <dbReference type="NCBI Taxonomy" id="108018"/>
    <lineage>
        <taxon>Eukaryota</taxon>
        <taxon>Fungi</taxon>
        <taxon>Dikarya</taxon>
        <taxon>Ascomycota</taxon>
        <taxon>Pezizomycotina</taxon>
        <taxon>Leotiomycetes</taxon>
        <taxon>Helotiales</taxon>
        <taxon>Ploettnerulaceae</taxon>
        <taxon>Cadophora</taxon>
    </lineage>
</organism>
<keyword evidence="4" id="KW-1185">Reference proteome</keyword>
<dbReference type="InterPro" id="IPR050471">
    <property type="entry name" value="AB_hydrolase"/>
</dbReference>
<dbReference type="InterPro" id="IPR029058">
    <property type="entry name" value="AB_hydrolase_fold"/>
</dbReference>
<dbReference type="PRINTS" id="PR00111">
    <property type="entry name" value="ABHYDROLASE"/>
</dbReference>
<sequence>MPFITTKDQTSIFYKDWGNPSGQVVTFSHGWPLNSDNFESQMFFLASKGYRCIAHDRRGHGRSSQPWEGNTMDQYADDLAELFEFLDLKNVMMVGHSTGGGEVIRYLARHGSSRVSKAVLISAVPPVMVKSESNPNGTPIEVFDSFRAAMIADRAQFFLDVPSGPFFNFNKPGVKTSQGLIQSWYQQGMMCGFKNAYDCIKAFSETDMTEDMKNIDVPVLLLHGDGDQVVPIAAAAEIGVKLLKKGTLKVYPGGAHALPNMEAQTVNEDLLNFLKD</sequence>
<evidence type="ECO:0000256" key="1">
    <source>
        <dbReference type="ARBA" id="ARBA00038128"/>
    </source>
</evidence>
<dbReference type="SUPFAM" id="SSF53474">
    <property type="entry name" value="alpha/beta-Hydrolases"/>
    <property type="match status" value="1"/>
</dbReference>
<dbReference type="AlphaFoldDB" id="A0A8H7T7Z4"/>
<dbReference type="InterPro" id="IPR000073">
    <property type="entry name" value="AB_hydrolase_1"/>
</dbReference>
<dbReference type="OrthoDB" id="408373at2759"/>
<dbReference type="EMBL" id="JAFJYH010000237">
    <property type="protein sequence ID" value="KAG4415059.1"/>
    <property type="molecule type" value="Genomic_DNA"/>
</dbReference>
<dbReference type="FunFam" id="3.40.50.1820:FF:000205">
    <property type="entry name" value="Non-haem bromoperoxidase BPO-A2"/>
    <property type="match status" value="1"/>
</dbReference>
<dbReference type="Pfam" id="PF00561">
    <property type="entry name" value="Abhydrolase_1"/>
    <property type="match status" value="1"/>
</dbReference>
<dbReference type="GO" id="GO:0003824">
    <property type="term" value="F:catalytic activity"/>
    <property type="evidence" value="ECO:0007669"/>
    <property type="project" value="InterPro"/>
</dbReference>
<reference evidence="3" key="1">
    <citation type="submission" date="2021-02" db="EMBL/GenBank/DDBJ databases">
        <title>Genome sequence Cadophora malorum strain M34.</title>
        <authorList>
            <person name="Stefanovic E."/>
            <person name="Vu D."/>
            <person name="Scully C."/>
            <person name="Dijksterhuis J."/>
            <person name="Roader J."/>
            <person name="Houbraken J."/>
        </authorList>
    </citation>
    <scope>NUCLEOTIDE SEQUENCE</scope>
    <source>
        <strain evidence="3">M34</strain>
    </source>
</reference>